<organism evidence="2 4">
    <name type="scientific">Cucurbita maxima</name>
    <name type="common">Pumpkin</name>
    <name type="synonym">Winter squash</name>
    <dbReference type="NCBI Taxonomy" id="3661"/>
    <lineage>
        <taxon>Eukaryota</taxon>
        <taxon>Viridiplantae</taxon>
        <taxon>Streptophyta</taxon>
        <taxon>Embryophyta</taxon>
        <taxon>Tracheophyta</taxon>
        <taxon>Spermatophyta</taxon>
        <taxon>Magnoliopsida</taxon>
        <taxon>eudicotyledons</taxon>
        <taxon>Gunneridae</taxon>
        <taxon>Pentapetalae</taxon>
        <taxon>rosids</taxon>
        <taxon>fabids</taxon>
        <taxon>Cucurbitales</taxon>
        <taxon>Cucurbitaceae</taxon>
        <taxon>Cucurbiteae</taxon>
        <taxon>Cucurbita</taxon>
    </lineage>
</organism>
<gene>
    <name evidence="3 4" type="primary">LOC111482326</name>
</gene>
<dbReference type="KEGG" id="cmax:111482326"/>
<evidence type="ECO:0000256" key="1">
    <source>
        <dbReference type="SAM" id="MobiDB-lite"/>
    </source>
</evidence>
<dbReference type="RefSeq" id="XP_022983828.1">
    <property type="nucleotide sequence ID" value="XM_023128060.1"/>
</dbReference>
<proteinExistence type="predicted"/>
<dbReference type="OrthoDB" id="1899291at2759"/>
<dbReference type="RefSeq" id="XP_022983827.1">
    <property type="nucleotide sequence ID" value="XM_023128059.1"/>
</dbReference>
<dbReference type="AlphaFoldDB" id="A0A6J1J8U4"/>
<protein>
    <submittedName>
        <fullName evidence="3 4">Uncharacterized protein DDB_G0289917</fullName>
    </submittedName>
</protein>
<reference evidence="3 4" key="1">
    <citation type="submission" date="2025-04" db="UniProtKB">
        <authorList>
            <consortium name="RefSeq"/>
        </authorList>
    </citation>
    <scope>IDENTIFICATION</scope>
    <source>
        <tissue evidence="3 4">Young leaves</tissue>
    </source>
</reference>
<name>A0A6J1J8U4_CUCMA</name>
<feature type="region of interest" description="Disordered" evidence="1">
    <location>
        <begin position="297"/>
        <end position="324"/>
    </location>
</feature>
<dbReference type="PANTHER" id="PTHR34567:SF3">
    <property type="entry name" value="FK506-BINDING-LIKE PROTEIN"/>
    <property type="match status" value="1"/>
</dbReference>
<accession>A0A6J1J8U4</accession>
<evidence type="ECO:0000313" key="3">
    <source>
        <dbReference type="RefSeq" id="XP_022983827.1"/>
    </source>
</evidence>
<dbReference type="GeneID" id="111482326"/>
<sequence length="336" mass="38932">MGSWRKQSCENRHQELKATRNPSLGNRHSDVPSWEKKFCSSVGLIPWRKLLDTKKCMFLYENVVKWNDTACEEAFHNAKSRFWAKINGLHCNISLPDPDIFIDEIDWNCDVDPDLMLDLENEQISPVVGEEGEVAGKVCHIFGLYQSYSTGWGDLDIQKPEAENGNCDQKVDDGQNSWEVNYASKNNGALRDEYLNNSVGWNDWGTNQNQNQNQNHNYNYKYNYSYNNDYNHNKSDNRFTSQIWRTRDANCKNTGGNWYHSSTFKGSRFHGDGYQKENGWRNRRGGGRKRVNFADEHNNNAPKSWNRLNSNPSGPVSQQWSGNGMHGVRRSQFCEY</sequence>
<evidence type="ECO:0000313" key="2">
    <source>
        <dbReference type="Proteomes" id="UP000504608"/>
    </source>
</evidence>
<feature type="compositionally biased region" description="Polar residues" evidence="1">
    <location>
        <begin position="299"/>
        <end position="322"/>
    </location>
</feature>
<dbReference type="Proteomes" id="UP000504608">
    <property type="component" value="Unplaced"/>
</dbReference>
<keyword evidence="2" id="KW-1185">Reference proteome</keyword>
<dbReference type="PANTHER" id="PTHR34567">
    <property type="entry name" value="FK506-BINDING-LIKE PROTEIN"/>
    <property type="match status" value="1"/>
</dbReference>
<evidence type="ECO:0000313" key="4">
    <source>
        <dbReference type="RefSeq" id="XP_022983828.1"/>
    </source>
</evidence>